<organism evidence="9 10">
    <name type="scientific">Apilactobacillus ozensis DSM 23829 = JCM 17196</name>
    <dbReference type="NCBI Taxonomy" id="1423781"/>
    <lineage>
        <taxon>Bacteria</taxon>
        <taxon>Bacillati</taxon>
        <taxon>Bacillota</taxon>
        <taxon>Bacilli</taxon>
        <taxon>Lactobacillales</taxon>
        <taxon>Lactobacillaceae</taxon>
        <taxon>Apilactobacillus</taxon>
    </lineage>
</organism>
<evidence type="ECO:0000256" key="3">
    <source>
        <dbReference type="ARBA" id="ARBA00022898"/>
    </source>
</evidence>
<dbReference type="PATRIC" id="fig|1423781.4.peg.1254"/>
<dbReference type="GO" id="GO:0009252">
    <property type="term" value="P:peptidoglycan biosynthetic process"/>
    <property type="evidence" value="ECO:0007669"/>
    <property type="project" value="TreeGrafter"/>
</dbReference>
<dbReference type="FunFam" id="2.40.37.10:FF:000006">
    <property type="entry name" value="Alanine racemase"/>
    <property type="match status" value="1"/>
</dbReference>
<dbReference type="UniPathway" id="UPA00042">
    <property type="reaction ID" value="UER00497"/>
</dbReference>
<dbReference type="PANTHER" id="PTHR30511">
    <property type="entry name" value="ALANINE RACEMASE"/>
    <property type="match status" value="1"/>
</dbReference>
<dbReference type="GO" id="GO:0005829">
    <property type="term" value="C:cytosol"/>
    <property type="evidence" value="ECO:0007669"/>
    <property type="project" value="TreeGrafter"/>
</dbReference>
<comment type="pathway">
    <text evidence="5">Amino-acid biosynthesis; D-alanine biosynthesis; D-alanine from L-alanine: step 1/1.</text>
</comment>
<evidence type="ECO:0000313" key="9">
    <source>
        <dbReference type="EMBL" id="KRM69328.1"/>
    </source>
</evidence>
<feature type="active site" description="Proton acceptor; specific for L-alanine" evidence="5">
    <location>
        <position position="270"/>
    </location>
</feature>
<dbReference type="PROSITE" id="PS00395">
    <property type="entry name" value="ALANINE_RACEMASE"/>
    <property type="match status" value="1"/>
</dbReference>
<comment type="caution">
    <text evidence="9">The sequence shown here is derived from an EMBL/GenBank/DDBJ whole genome shotgun (WGS) entry which is preliminary data.</text>
</comment>
<dbReference type="RefSeq" id="WP_056965734.1">
    <property type="nucleotide sequence ID" value="NZ_AYYQ01000005.1"/>
</dbReference>
<dbReference type="AlphaFoldDB" id="A0A0R2AR78"/>
<dbReference type="CDD" id="cd00430">
    <property type="entry name" value="PLPDE_III_AR"/>
    <property type="match status" value="1"/>
</dbReference>
<feature type="binding site" evidence="5 7">
    <location>
        <position position="140"/>
    </location>
    <ligand>
        <name>substrate</name>
    </ligand>
</feature>
<evidence type="ECO:0000256" key="5">
    <source>
        <dbReference type="HAMAP-Rule" id="MF_01201"/>
    </source>
</evidence>
<dbReference type="InterPro" id="IPR011079">
    <property type="entry name" value="Ala_racemase_C"/>
</dbReference>
<dbReference type="NCBIfam" id="TIGR00492">
    <property type="entry name" value="alr"/>
    <property type="match status" value="1"/>
</dbReference>
<dbReference type="EMBL" id="AYYQ01000005">
    <property type="protein sequence ID" value="KRM69328.1"/>
    <property type="molecule type" value="Genomic_DNA"/>
</dbReference>
<feature type="active site" description="Proton acceptor; specific for D-alanine" evidence="5">
    <location>
        <position position="40"/>
    </location>
</feature>
<dbReference type="Gene3D" id="3.20.20.10">
    <property type="entry name" value="Alanine racemase"/>
    <property type="match status" value="1"/>
</dbReference>
<dbReference type="InterPro" id="IPR001608">
    <property type="entry name" value="Ala_racemase_N"/>
</dbReference>
<dbReference type="GO" id="GO:0030632">
    <property type="term" value="P:D-alanine biosynthetic process"/>
    <property type="evidence" value="ECO:0007669"/>
    <property type="project" value="UniProtKB-UniRule"/>
</dbReference>
<dbReference type="OrthoDB" id="9813814at2"/>
<gene>
    <name evidence="9" type="ORF">FD06_GL001210</name>
</gene>
<feature type="modified residue" description="N6-(pyridoxal phosphate)lysine" evidence="5 6">
    <location>
        <position position="40"/>
    </location>
</feature>
<evidence type="ECO:0000259" key="8">
    <source>
        <dbReference type="SMART" id="SM01005"/>
    </source>
</evidence>
<comment type="similarity">
    <text evidence="5">Belongs to the alanine racemase family.</text>
</comment>
<dbReference type="SUPFAM" id="SSF50621">
    <property type="entry name" value="Alanine racemase C-terminal domain-like"/>
    <property type="match status" value="1"/>
</dbReference>
<dbReference type="Pfam" id="PF01168">
    <property type="entry name" value="Ala_racemase_N"/>
    <property type="match status" value="1"/>
</dbReference>
<dbReference type="SUPFAM" id="SSF51419">
    <property type="entry name" value="PLP-binding barrel"/>
    <property type="match status" value="1"/>
</dbReference>
<protein>
    <recommendedName>
        <fullName evidence="5">Alanine racemase</fullName>
        <ecNumber evidence="5">5.1.1.1</ecNumber>
    </recommendedName>
</protein>
<dbReference type="GO" id="GO:0030170">
    <property type="term" value="F:pyridoxal phosphate binding"/>
    <property type="evidence" value="ECO:0007669"/>
    <property type="project" value="UniProtKB-UniRule"/>
</dbReference>
<keyword evidence="3 5" id="KW-0663">Pyridoxal phosphate</keyword>
<evidence type="ECO:0000256" key="1">
    <source>
        <dbReference type="ARBA" id="ARBA00000316"/>
    </source>
</evidence>
<comment type="catalytic activity">
    <reaction evidence="1 5">
        <text>L-alanine = D-alanine</text>
        <dbReference type="Rhea" id="RHEA:20249"/>
        <dbReference type="ChEBI" id="CHEBI:57416"/>
        <dbReference type="ChEBI" id="CHEBI:57972"/>
        <dbReference type="EC" id="5.1.1.1"/>
    </reaction>
</comment>
<sequence length="374" mass="41253">MAVGLHRNAQIVINKNAIFKNIKTEKDKLNADTSLFAVVKANAYGHGAIEVANVAKKAGADGFCVAILDEALELREAGISEPILVLGISRVEDVKIIVENNISVAVSSLKWLQEAEKLMKAECIKGSLQLHLALDTGMGRIGFQSVSELETVVSYIKQHSDLNVEGIFTHFSTADSKDSSYFDKQLNRFNEMKSFLLTNFNPKYVHVSNSATSLWHSECNGNMIRFGVAIYGLNPSGNDIDLPYPLNPALSLTSEIVHCKLVSKGYSIGYGATYTTKSDEWIGTVPIGYADGFSRKMQGFYVLIDGIKCKIVGRVCMDQFMVKLPYQVNTGTKVVIIGSSNNETITLFDIAQYCDTIHYEVSCNLSNRLPRFYV</sequence>
<dbReference type="PANTHER" id="PTHR30511:SF0">
    <property type="entry name" value="ALANINE RACEMASE, CATABOLIC-RELATED"/>
    <property type="match status" value="1"/>
</dbReference>
<dbReference type="PRINTS" id="PR00992">
    <property type="entry name" value="ALARACEMASE"/>
</dbReference>
<feature type="binding site" evidence="5 7">
    <location>
        <position position="317"/>
    </location>
    <ligand>
        <name>substrate</name>
    </ligand>
</feature>
<dbReference type="Proteomes" id="UP000052012">
    <property type="component" value="Unassembled WGS sequence"/>
</dbReference>
<dbReference type="FunFam" id="3.20.20.10:FF:000002">
    <property type="entry name" value="Alanine racemase"/>
    <property type="match status" value="1"/>
</dbReference>
<dbReference type="Gene3D" id="2.40.37.10">
    <property type="entry name" value="Lyase, Ornithine Decarboxylase, Chain A, domain 1"/>
    <property type="match status" value="1"/>
</dbReference>
<evidence type="ECO:0000256" key="7">
    <source>
        <dbReference type="PIRSR" id="PIRSR600821-52"/>
    </source>
</evidence>
<keyword evidence="10" id="KW-1185">Reference proteome</keyword>
<name>A0A0R2AR78_9LACO</name>
<comment type="function">
    <text evidence="5">Catalyzes the interconversion of L-alanine and D-alanine. May also act on other amino acids.</text>
</comment>
<evidence type="ECO:0000256" key="2">
    <source>
        <dbReference type="ARBA" id="ARBA00001933"/>
    </source>
</evidence>
<dbReference type="STRING" id="1423781.FD06_GL001210"/>
<dbReference type="Pfam" id="PF00842">
    <property type="entry name" value="Ala_racemase_C"/>
    <property type="match status" value="1"/>
</dbReference>
<dbReference type="GO" id="GO:0008784">
    <property type="term" value="F:alanine racemase activity"/>
    <property type="evidence" value="ECO:0007669"/>
    <property type="project" value="UniProtKB-UniRule"/>
</dbReference>
<comment type="cofactor">
    <cofactor evidence="2 5 6">
        <name>pyridoxal 5'-phosphate</name>
        <dbReference type="ChEBI" id="CHEBI:597326"/>
    </cofactor>
</comment>
<reference evidence="9 10" key="1">
    <citation type="journal article" date="2015" name="Genome Announc.">
        <title>Expanding the biotechnology potential of lactobacilli through comparative genomics of 213 strains and associated genera.</title>
        <authorList>
            <person name="Sun Z."/>
            <person name="Harris H.M."/>
            <person name="McCann A."/>
            <person name="Guo C."/>
            <person name="Argimon S."/>
            <person name="Zhang W."/>
            <person name="Yang X."/>
            <person name="Jeffery I.B."/>
            <person name="Cooney J.C."/>
            <person name="Kagawa T.F."/>
            <person name="Liu W."/>
            <person name="Song Y."/>
            <person name="Salvetti E."/>
            <person name="Wrobel A."/>
            <person name="Rasinkangas P."/>
            <person name="Parkhill J."/>
            <person name="Rea M.C."/>
            <person name="O'Sullivan O."/>
            <person name="Ritari J."/>
            <person name="Douillard F.P."/>
            <person name="Paul Ross R."/>
            <person name="Yang R."/>
            <person name="Briner A.E."/>
            <person name="Felis G.E."/>
            <person name="de Vos W.M."/>
            <person name="Barrangou R."/>
            <person name="Klaenhammer T.R."/>
            <person name="Caufield P.W."/>
            <person name="Cui Y."/>
            <person name="Zhang H."/>
            <person name="O'Toole P.W."/>
        </authorList>
    </citation>
    <scope>NUCLEOTIDE SEQUENCE [LARGE SCALE GENOMIC DNA]</scope>
    <source>
        <strain evidence="9 10">DSM 23829</strain>
    </source>
</reference>
<evidence type="ECO:0000313" key="10">
    <source>
        <dbReference type="Proteomes" id="UP000052012"/>
    </source>
</evidence>
<proteinExistence type="inferred from homology"/>
<dbReference type="InterPro" id="IPR020622">
    <property type="entry name" value="Ala_racemase_pyridoxalP-BS"/>
</dbReference>
<dbReference type="EC" id="5.1.1.1" evidence="5"/>
<evidence type="ECO:0000256" key="4">
    <source>
        <dbReference type="ARBA" id="ARBA00023235"/>
    </source>
</evidence>
<dbReference type="HAMAP" id="MF_01201">
    <property type="entry name" value="Ala_racemase"/>
    <property type="match status" value="1"/>
</dbReference>
<accession>A0A0R2AR78</accession>
<evidence type="ECO:0000256" key="6">
    <source>
        <dbReference type="PIRSR" id="PIRSR600821-50"/>
    </source>
</evidence>
<dbReference type="InterPro" id="IPR009006">
    <property type="entry name" value="Ala_racemase/Decarboxylase_C"/>
</dbReference>
<dbReference type="SMART" id="SM01005">
    <property type="entry name" value="Ala_racemase_C"/>
    <property type="match status" value="1"/>
</dbReference>
<dbReference type="InterPro" id="IPR029066">
    <property type="entry name" value="PLP-binding_barrel"/>
</dbReference>
<feature type="domain" description="Alanine racemase C-terminal" evidence="8">
    <location>
        <begin position="249"/>
        <end position="374"/>
    </location>
</feature>
<keyword evidence="4 5" id="KW-0413">Isomerase</keyword>
<dbReference type="InterPro" id="IPR000821">
    <property type="entry name" value="Ala_racemase"/>
</dbReference>